<dbReference type="SUPFAM" id="SSF56672">
    <property type="entry name" value="DNA/RNA polymerases"/>
    <property type="match status" value="1"/>
</dbReference>
<evidence type="ECO:0000259" key="3">
    <source>
        <dbReference type="PROSITE" id="PS50878"/>
    </source>
</evidence>
<dbReference type="InterPro" id="IPR051320">
    <property type="entry name" value="Viral_Replic_Matur_Polypro"/>
</dbReference>
<evidence type="ECO:0000313" key="5">
    <source>
        <dbReference type="RefSeq" id="XP_060539600.1"/>
    </source>
</evidence>
<dbReference type="Pfam" id="PF00078">
    <property type="entry name" value="RVT_1"/>
    <property type="match status" value="1"/>
</dbReference>
<evidence type="ECO:0000256" key="2">
    <source>
        <dbReference type="ARBA" id="ARBA00012180"/>
    </source>
</evidence>
<accession>A0ABM3YU04</accession>
<evidence type="ECO:0000313" key="4">
    <source>
        <dbReference type="Proteomes" id="UP001652622"/>
    </source>
</evidence>
<evidence type="ECO:0000256" key="1">
    <source>
        <dbReference type="ARBA" id="ARBA00010879"/>
    </source>
</evidence>
<dbReference type="RefSeq" id="XP_060539600.1">
    <property type="nucleotide sequence ID" value="XM_060683617.1"/>
</dbReference>
<dbReference type="InterPro" id="IPR000477">
    <property type="entry name" value="RT_dom"/>
</dbReference>
<dbReference type="GeneID" id="117656147"/>
<sequence length="617" mass="70073">MTLGCGKQRIYLDVIFVPEAGINLLGRDALSLLGCELKFSCNESIVNVLTEEQERNIDPIVWEQEGNRGVLDIPPLKVTLKEGTVPVKVKQYNIPIDLRRELKPVIEKLLADGLIEPTMSQYNSPILPVRKPDGSIRIVLDLRQINLLVANRHSIVGNPYTLLGRIPHSHKYFSVIDLKDAFWTCPLDEESRDIFAFEWADPDTHRNQQYRWCVLPQGFSESPNLFGQMLEQVLEGFCIPSGLQVLQYVDDLLLSGEKKVEVEKGTNALLNFLGRSGLRVSKRKLQYVELEVKYLGHLISQGSKRINPERVEGIITQPLPKTKKEVRKLLGLVGYCRLWIDDYTDKVRFLYDKLIEEEPWTVIWKDDDESKLKELKRSLMQAPVLSLPDLKKPFHLFVAVEDGIAKGVLAQTWAGKKKPIAFLSKLMDPVVRGWPLCVQAVAATALLVEESRKLTFGGALVVSSPHQVRTILMQKAHRWLTNARLLKYEVILLSQENLVLSTDRNLNPAEFLSGERQEWDSIEHNCVEVIDLQTKVREDLEDSPLEGGINLFIDGSSRVKGGRRINGYAVVNGDTSEILEAGKLPSEWSAQTCLKDYWRKLHRLIFKSMNIRVETGS</sequence>
<proteinExistence type="inferred from homology"/>
<dbReference type="PANTHER" id="PTHR33064:SF37">
    <property type="entry name" value="RIBONUCLEASE H"/>
    <property type="match status" value="1"/>
</dbReference>
<keyword evidence="4" id="KW-1185">Reference proteome</keyword>
<dbReference type="InterPro" id="IPR043128">
    <property type="entry name" value="Rev_trsase/Diguanyl_cyclase"/>
</dbReference>
<organism evidence="4 5">
    <name type="scientific">Pantherophis guttatus</name>
    <name type="common">Corn snake</name>
    <name type="synonym">Elaphe guttata</name>
    <dbReference type="NCBI Taxonomy" id="94885"/>
    <lineage>
        <taxon>Eukaryota</taxon>
        <taxon>Metazoa</taxon>
        <taxon>Chordata</taxon>
        <taxon>Craniata</taxon>
        <taxon>Vertebrata</taxon>
        <taxon>Euteleostomi</taxon>
        <taxon>Lepidosauria</taxon>
        <taxon>Squamata</taxon>
        <taxon>Bifurcata</taxon>
        <taxon>Unidentata</taxon>
        <taxon>Episquamata</taxon>
        <taxon>Toxicofera</taxon>
        <taxon>Serpentes</taxon>
        <taxon>Colubroidea</taxon>
        <taxon>Colubridae</taxon>
        <taxon>Colubrinae</taxon>
        <taxon>Pantherophis</taxon>
    </lineage>
</organism>
<dbReference type="InterPro" id="IPR041577">
    <property type="entry name" value="RT_RNaseH_2"/>
</dbReference>
<name>A0ABM3YU04_PANGU</name>
<dbReference type="InterPro" id="IPR043502">
    <property type="entry name" value="DNA/RNA_pol_sf"/>
</dbReference>
<gene>
    <name evidence="5" type="primary">LOC117656147</name>
</gene>
<dbReference type="Pfam" id="PF17919">
    <property type="entry name" value="RT_RNaseH_2"/>
    <property type="match status" value="1"/>
</dbReference>
<dbReference type="Proteomes" id="UP001652622">
    <property type="component" value="Unplaced"/>
</dbReference>
<reference evidence="5" key="1">
    <citation type="submission" date="2025-08" db="UniProtKB">
        <authorList>
            <consortium name="RefSeq"/>
        </authorList>
    </citation>
    <scope>IDENTIFICATION</scope>
    <source>
        <tissue evidence="5">Blood</tissue>
    </source>
</reference>
<comment type="similarity">
    <text evidence="1">Belongs to the beta type-B retroviral polymerase family. HERV class-II K(HML-2) pol subfamily.</text>
</comment>
<dbReference type="Gene3D" id="3.10.20.370">
    <property type="match status" value="1"/>
</dbReference>
<dbReference type="EC" id="3.1.26.4" evidence="2"/>
<dbReference type="Gene3D" id="3.30.420.10">
    <property type="entry name" value="Ribonuclease H-like superfamily/Ribonuclease H"/>
    <property type="match status" value="1"/>
</dbReference>
<dbReference type="Gene3D" id="3.10.10.10">
    <property type="entry name" value="HIV Type 1 Reverse Transcriptase, subunit A, domain 1"/>
    <property type="match status" value="1"/>
</dbReference>
<dbReference type="PANTHER" id="PTHR33064">
    <property type="entry name" value="POL PROTEIN"/>
    <property type="match status" value="1"/>
</dbReference>
<dbReference type="PROSITE" id="PS50878">
    <property type="entry name" value="RT_POL"/>
    <property type="match status" value="1"/>
</dbReference>
<dbReference type="Gene3D" id="3.30.70.270">
    <property type="match status" value="2"/>
</dbReference>
<dbReference type="InterPro" id="IPR036397">
    <property type="entry name" value="RNaseH_sf"/>
</dbReference>
<feature type="domain" description="Reverse transcriptase" evidence="3">
    <location>
        <begin position="110"/>
        <end position="299"/>
    </location>
</feature>
<protein>
    <recommendedName>
        <fullName evidence="2">ribonuclease H</fullName>
        <ecNumber evidence="2">3.1.26.4</ecNumber>
    </recommendedName>
</protein>